<feature type="transmembrane region" description="Helical" evidence="1">
    <location>
        <begin position="182"/>
        <end position="204"/>
    </location>
</feature>
<dbReference type="Proteomes" id="UP000582659">
    <property type="component" value="Unassembled WGS sequence"/>
</dbReference>
<feature type="transmembrane region" description="Helical" evidence="1">
    <location>
        <begin position="233"/>
        <end position="258"/>
    </location>
</feature>
<evidence type="ECO:0000313" key="3">
    <source>
        <dbReference type="Proteomes" id="UP000095284"/>
    </source>
</evidence>
<dbReference type="Proteomes" id="UP000659654">
    <property type="component" value="Unassembled WGS sequence"/>
</dbReference>
<gene>
    <name evidence="2" type="ORF">BXYJ_LOCUS11305</name>
</gene>
<proteinExistence type="predicted"/>
<dbReference type="Gene3D" id="1.20.1070.10">
    <property type="entry name" value="Rhodopsin 7-helix transmembrane proteins"/>
    <property type="match status" value="1"/>
</dbReference>
<dbReference type="AlphaFoldDB" id="A0A1I7RTR9"/>
<organism evidence="3 5">
    <name type="scientific">Bursaphelenchus xylophilus</name>
    <name type="common">Pinewood nematode worm</name>
    <name type="synonym">Aphelenchoides xylophilus</name>
    <dbReference type="NCBI Taxonomy" id="6326"/>
    <lineage>
        <taxon>Eukaryota</taxon>
        <taxon>Metazoa</taxon>
        <taxon>Ecdysozoa</taxon>
        <taxon>Nematoda</taxon>
        <taxon>Chromadorea</taxon>
        <taxon>Rhabditida</taxon>
        <taxon>Tylenchina</taxon>
        <taxon>Tylenchomorpha</taxon>
        <taxon>Aphelenchoidea</taxon>
        <taxon>Aphelenchoididae</taxon>
        <taxon>Bursaphelenchus</taxon>
    </lineage>
</organism>
<dbReference type="OrthoDB" id="10406866at2759"/>
<keyword evidence="1" id="KW-0812">Transmembrane</keyword>
<evidence type="ECO:0000256" key="1">
    <source>
        <dbReference type="SAM" id="Phobius"/>
    </source>
</evidence>
<keyword evidence="4" id="KW-1185">Reference proteome</keyword>
<dbReference type="WBParaSite" id="BXY_0412400.1">
    <property type="protein sequence ID" value="BXY_0412400.1"/>
    <property type="gene ID" value="BXY_0412400"/>
</dbReference>
<accession>A0A1I7RTR9</accession>
<name>A0A1I7RTR9_BURXY</name>
<evidence type="ECO:0000313" key="5">
    <source>
        <dbReference type="WBParaSite" id="BXY_0412400.1"/>
    </source>
</evidence>
<feature type="transmembrane region" description="Helical" evidence="1">
    <location>
        <begin position="87"/>
        <end position="116"/>
    </location>
</feature>
<protein>
    <submittedName>
        <fullName evidence="2">(pine wood nematode) hypothetical protein</fullName>
    </submittedName>
</protein>
<evidence type="ECO:0000313" key="2">
    <source>
        <dbReference type="EMBL" id="CAD5231086.1"/>
    </source>
</evidence>
<dbReference type="SUPFAM" id="SSF81321">
    <property type="entry name" value="Family A G protein-coupled receptor-like"/>
    <property type="match status" value="1"/>
</dbReference>
<dbReference type="Proteomes" id="UP000095284">
    <property type="component" value="Unplaced"/>
</dbReference>
<dbReference type="EMBL" id="CAJFDI010000005">
    <property type="protein sequence ID" value="CAD5231086.1"/>
    <property type="molecule type" value="Genomic_DNA"/>
</dbReference>
<dbReference type="PANTHER" id="PTHR47521">
    <property type="entry name" value="SERPENTINE RECEPTOR, CLASS E (EPSILON)-RELATED"/>
    <property type="match status" value="1"/>
</dbReference>
<keyword evidence="1" id="KW-1133">Transmembrane helix</keyword>
<dbReference type="EMBL" id="CAJFCV020000005">
    <property type="protein sequence ID" value="CAG9122180.1"/>
    <property type="molecule type" value="Genomic_DNA"/>
</dbReference>
<sequence length="341" mass="39063">MPEVYDPQNFQRMNEGRFNMIVDVFLNMFIVISVVSTCFFLYIMHITKMLHSNLKFTLMFLSITLRLMTVTRAVADFAYLMDSTAQITYYICESMSFCHLLSMGFVQLSFAALVIERALATIYHANYELWGNKLAKVVIGLFTINAVGFCLTCLLLKSYGIVRAEENFPTCIIVFKCPVFTIYSWAVFGLTMLLGAGPIVWLYYYNKKMCLFRANGSLTTRYQYHDNVVILRIYAPVIVFAVFGIGLVCMVIVLTAGIKLLHHETLSLEMYTLFKCTFVMSDIAATSIETVLIRFHPVLWLNARRCFPCFFKAEKVGEGPKETEIAYGPDFHFNQLTASWK</sequence>
<feature type="transmembrane region" description="Helical" evidence="1">
    <location>
        <begin position="20"/>
        <end position="44"/>
    </location>
</feature>
<feature type="transmembrane region" description="Helical" evidence="1">
    <location>
        <begin position="56"/>
        <end position="75"/>
    </location>
</feature>
<dbReference type="PANTHER" id="PTHR47521:SF7">
    <property type="entry name" value="SERPENTINE RECEPTOR CLASS EPSILON-6"/>
    <property type="match status" value="1"/>
</dbReference>
<dbReference type="InterPro" id="IPR052860">
    <property type="entry name" value="NRL-GPCR1"/>
</dbReference>
<reference evidence="2" key="2">
    <citation type="submission" date="2020-09" db="EMBL/GenBank/DDBJ databases">
        <authorList>
            <person name="Kikuchi T."/>
        </authorList>
    </citation>
    <scope>NUCLEOTIDE SEQUENCE</scope>
    <source>
        <strain evidence="2">Ka4C1</strain>
    </source>
</reference>
<feature type="transmembrane region" description="Helical" evidence="1">
    <location>
        <begin position="137"/>
        <end position="162"/>
    </location>
</feature>
<keyword evidence="1" id="KW-0472">Membrane</keyword>
<evidence type="ECO:0000313" key="4">
    <source>
        <dbReference type="Proteomes" id="UP000659654"/>
    </source>
</evidence>
<reference evidence="5" key="1">
    <citation type="submission" date="2016-11" db="UniProtKB">
        <authorList>
            <consortium name="WormBaseParasite"/>
        </authorList>
    </citation>
    <scope>IDENTIFICATION</scope>
</reference>